<gene>
    <name evidence="3" type="ORF">NP493_185g05024</name>
</gene>
<feature type="coiled-coil region" evidence="1">
    <location>
        <begin position="767"/>
        <end position="808"/>
    </location>
</feature>
<dbReference type="GO" id="GO:0035148">
    <property type="term" value="P:tube formation"/>
    <property type="evidence" value="ECO:0007669"/>
    <property type="project" value="TreeGrafter"/>
</dbReference>
<dbReference type="GO" id="GO:0030010">
    <property type="term" value="P:establishment of cell polarity"/>
    <property type="evidence" value="ECO:0007669"/>
    <property type="project" value="TreeGrafter"/>
</dbReference>
<feature type="region of interest" description="Disordered" evidence="2">
    <location>
        <begin position="29"/>
        <end position="60"/>
    </location>
</feature>
<feature type="region of interest" description="Disordered" evidence="2">
    <location>
        <begin position="528"/>
        <end position="560"/>
    </location>
</feature>
<organism evidence="3 4">
    <name type="scientific">Ridgeia piscesae</name>
    <name type="common">Tubeworm</name>
    <dbReference type="NCBI Taxonomy" id="27915"/>
    <lineage>
        <taxon>Eukaryota</taxon>
        <taxon>Metazoa</taxon>
        <taxon>Spiralia</taxon>
        <taxon>Lophotrochozoa</taxon>
        <taxon>Annelida</taxon>
        <taxon>Polychaeta</taxon>
        <taxon>Sedentaria</taxon>
        <taxon>Canalipalpata</taxon>
        <taxon>Sabellida</taxon>
        <taxon>Siboglinidae</taxon>
        <taxon>Ridgeia</taxon>
    </lineage>
</organism>
<dbReference type="Proteomes" id="UP001209878">
    <property type="component" value="Unassembled WGS sequence"/>
</dbReference>
<dbReference type="GO" id="GO:0001764">
    <property type="term" value="P:neuron migration"/>
    <property type="evidence" value="ECO:0007669"/>
    <property type="project" value="TreeGrafter"/>
</dbReference>
<evidence type="ECO:0000313" key="3">
    <source>
        <dbReference type="EMBL" id="KAK2186896.1"/>
    </source>
</evidence>
<keyword evidence="1" id="KW-0175">Coiled coil</keyword>
<dbReference type="EMBL" id="JAODUO010000185">
    <property type="protein sequence ID" value="KAK2186896.1"/>
    <property type="molecule type" value="Genomic_DNA"/>
</dbReference>
<dbReference type="GO" id="GO:0005813">
    <property type="term" value="C:centrosome"/>
    <property type="evidence" value="ECO:0007669"/>
    <property type="project" value="InterPro"/>
</dbReference>
<evidence type="ECO:0000313" key="4">
    <source>
        <dbReference type="Proteomes" id="UP001209878"/>
    </source>
</evidence>
<feature type="compositionally biased region" description="Gly residues" evidence="2">
    <location>
        <begin position="494"/>
        <end position="511"/>
    </location>
</feature>
<dbReference type="InterPro" id="IPR031887">
    <property type="entry name" value="SDCCAG8"/>
</dbReference>
<name>A0AAD9P2M0_RIDPI</name>
<comment type="caution">
    <text evidence="3">The sequence shown here is derived from an EMBL/GenBank/DDBJ whole genome shotgun (WGS) entry which is preliminary data.</text>
</comment>
<protein>
    <submittedName>
        <fullName evidence="3">Uncharacterized protein</fullName>
    </submittedName>
</protein>
<feature type="region of interest" description="Disordered" evidence="2">
    <location>
        <begin position="410"/>
        <end position="435"/>
    </location>
</feature>
<dbReference type="Pfam" id="PF15964">
    <property type="entry name" value="CCCAP"/>
    <property type="match status" value="2"/>
</dbReference>
<feature type="region of interest" description="Disordered" evidence="2">
    <location>
        <begin position="626"/>
        <end position="662"/>
    </location>
</feature>
<feature type="compositionally biased region" description="Gly residues" evidence="2">
    <location>
        <begin position="418"/>
        <end position="433"/>
    </location>
</feature>
<reference evidence="3" key="1">
    <citation type="journal article" date="2023" name="Mol. Biol. Evol.">
        <title>Third-Generation Sequencing Reveals the Adaptive Role of the Epigenome in Three Deep-Sea Polychaetes.</title>
        <authorList>
            <person name="Perez M."/>
            <person name="Aroh O."/>
            <person name="Sun Y."/>
            <person name="Lan Y."/>
            <person name="Juniper S.K."/>
            <person name="Young C.R."/>
            <person name="Angers B."/>
            <person name="Qian P.Y."/>
        </authorList>
    </citation>
    <scope>NUCLEOTIDE SEQUENCE</scope>
    <source>
        <strain evidence="3">R07B-5</strain>
    </source>
</reference>
<dbReference type="GO" id="GO:0005814">
    <property type="term" value="C:centriole"/>
    <property type="evidence" value="ECO:0007669"/>
    <property type="project" value="TreeGrafter"/>
</dbReference>
<evidence type="ECO:0000256" key="2">
    <source>
        <dbReference type="SAM" id="MobiDB-lite"/>
    </source>
</evidence>
<feature type="compositionally biased region" description="Polar residues" evidence="2">
    <location>
        <begin position="50"/>
        <end position="60"/>
    </location>
</feature>
<sequence>MTSEHVGNLPHQCHDRGRATESLRDLRRHTLEDQPVLYPSRRARRPQPGSADQSTMWQSSRNTEHCDYTYGAAVNRLRTMLEKHEPEEPKVVQFAASLPISPRRMQTYSMSPSPIQGMRTPPMPRGEVPGPVETVGLLQHQSSLLVQAEAENKYCKDELRILKLKVVELTEENRLLHEEIKRSTVQEIINEGIEVSGVTESPGGWSRPFTASSPADPKHQMTKQDYGRWQIELERINALHTAKTTRMEVQLSQTREELQTSQKEVDELRGKLRMQMSLLSGDPGAPVSLAGGLCIKCAQNEAVLAASAHGNVRESLEKVSRERDELVTELTSLRAKYEDLKVREEDAYQQVKKSVEMVEQAQLEQTQALVQREQLKEELVNMQQRVEEHAEQMQAKMAEERELVRSETAAEREELGTKVGGGEELGTKVGGGEDWAPRWVEGRTGHQGGWRGGLGTKVGGGEDWAPRWVERRNWAPRWVEGRNWAPRWVEGRTGHQGGWRGGLGTKVGGGEDWAPRWVEGRNWAPRWVEGRTGHQGGWRGGLGTKVGGGEELGTKVGGGEDWAPRWVEGRNWAPRWVEGRNWAPRWVEGRTGHQGGWRGGLGTKVGGGEDWAPRWVEGRNWAPRWVEGRTGHQGGWRGGLGTKVGGGEELGTKVGGGEDWAPRWVEGRNWAPRWVEGRTGHQGGWRGGLGTKVGGGEELGTKMKELTEQLVESQTQLERVTRDKISLMSELHCVKGQIDSSDMDYGKATDSMKMSMTHATIERNAVMQEMKKLHKKTNLMEKELEQERSRLRTEGEDLRRRLRQAERALLHLAKLSKETIELTRGDDLKNILHRSEQREQQLNTMIETLENRHRQAVSELEEMLTSQTSIVQKLQEECRLLAGQLEDVTVKYRRDNKHLKSQNLQHKTRLDRALRQLRELQDQNTQHGHLQEKMRERLRQLDAHAYKSGQQILELLGKESCLMKERQLLVREVEFLRTQLTKIGTDVNILCSSHTGAVNDILGNVRNEAVSAGYDDTDAILERRAEKSRNLLRNELVKLKLNYEGKGDKPTLDIDPDL</sequence>
<feature type="region of interest" description="Disordered" evidence="2">
    <location>
        <begin position="591"/>
        <end position="613"/>
    </location>
</feature>
<proteinExistence type="predicted"/>
<keyword evidence="4" id="KW-1185">Reference proteome</keyword>
<feature type="compositionally biased region" description="Gly residues" evidence="2">
    <location>
        <begin position="631"/>
        <end position="658"/>
    </location>
</feature>
<evidence type="ECO:0000256" key="1">
    <source>
        <dbReference type="SAM" id="Coils"/>
    </source>
</evidence>
<feature type="compositionally biased region" description="Gly residues" evidence="2">
    <location>
        <begin position="592"/>
        <end position="609"/>
    </location>
</feature>
<dbReference type="PANTHER" id="PTHR34343">
    <property type="entry name" value="SEROLOGICALLY DEFINED COLON CANCER ANTIGEN 8"/>
    <property type="match status" value="1"/>
</dbReference>
<feature type="compositionally biased region" description="Gly residues" evidence="2">
    <location>
        <begin position="533"/>
        <end position="560"/>
    </location>
</feature>
<dbReference type="GO" id="GO:0007098">
    <property type="term" value="P:centrosome cycle"/>
    <property type="evidence" value="ECO:0007669"/>
    <property type="project" value="InterPro"/>
</dbReference>
<feature type="region of interest" description="Disordered" evidence="2">
    <location>
        <begin position="493"/>
        <end position="515"/>
    </location>
</feature>
<feature type="coiled-coil region" evidence="1">
    <location>
        <begin position="832"/>
        <end position="923"/>
    </location>
</feature>
<feature type="region of interest" description="Disordered" evidence="2">
    <location>
        <begin position="1"/>
        <end position="20"/>
    </location>
</feature>
<feature type="coiled-coil region" evidence="1">
    <location>
        <begin position="316"/>
        <end position="410"/>
    </location>
</feature>
<dbReference type="AlphaFoldDB" id="A0AAD9P2M0"/>
<dbReference type="PANTHER" id="PTHR34343:SF1">
    <property type="entry name" value="SEROLOGICALLY DEFINED COLON CANCER ANTIGEN 8"/>
    <property type="match status" value="1"/>
</dbReference>
<accession>A0AAD9P2M0</accession>